<organism evidence="2 3">
    <name type="scientific">Candidatus Sungiibacteriota bacterium</name>
    <dbReference type="NCBI Taxonomy" id="2750080"/>
    <lineage>
        <taxon>Bacteria</taxon>
        <taxon>Candidatus Sungiibacteriota</taxon>
    </lineage>
</organism>
<dbReference type="EMBL" id="JACPHQ010000034">
    <property type="protein sequence ID" value="MBI2466102.1"/>
    <property type="molecule type" value="Genomic_DNA"/>
</dbReference>
<proteinExistence type="predicted"/>
<reference evidence="2" key="1">
    <citation type="submission" date="2020-07" db="EMBL/GenBank/DDBJ databases">
        <title>Huge and variable diversity of episymbiotic CPR bacteria and DPANN archaea in groundwater ecosystems.</title>
        <authorList>
            <person name="He C.Y."/>
            <person name="Keren R."/>
            <person name="Whittaker M."/>
            <person name="Farag I.F."/>
            <person name="Doudna J."/>
            <person name="Cate J.H.D."/>
            <person name="Banfield J.F."/>
        </authorList>
    </citation>
    <scope>NUCLEOTIDE SEQUENCE</scope>
    <source>
        <strain evidence="2">NC_groundwater_418_Ag_B-0.1um_45_10</strain>
    </source>
</reference>
<dbReference type="SUPFAM" id="SSF81301">
    <property type="entry name" value="Nucleotidyltransferase"/>
    <property type="match status" value="1"/>
</dbReference>
<dbReference type="InterPro" id="IPR002934">
    <property type="entry name" value="Polymerase_NTP_transf_dom"/>
</dbReference>
<gene>
    <name evidence="2" type="ORF">HYV66_02660</name>
</gene>
<protein>
    <submittedName>
        <fullName evidence="2">Nucleotidyltransferase domain-containing protein</fullName>
    </submittedName>
</protein>
<accession>A0A931YDZ2</accession>
<name>A0A931YDZ2_9BACT</name>
<dbReference type="Proteomes" id="UP000709672">
    <property type="component" value="Unassembled WGS sequence"/>
</dbReference>
<dbReference type="AlphaFoldDB" id="A0A931YDZ2"/>
<sequence>MNNQVNIITDSKLAELKKFLPVLLMAPYTRLILLAGSLAAGNPKPESDVDVIIVSQNNRIWLNRFFLEVLTRAFEIRRTKKDFANKICFNIFLSHKQPILPHQDSIGAGFYKNLKPVWGSELEIKNFWGNNSWIKKFNEIENVSLKKIILDNNSVFIKTLLEKILDYSGLGWLLEKISYRFQVYYLTKKFNQIVINKNSDDFDFKLTPNLIAYHFPISNYARAKKYSRSAVENNPTYKK</sequence>
<dbReference type="Gene3D" id="3.30.460.10">
    <property type="entry name" value="Beta Polymerase, domain 2"/>
    <property type="match status" value="1"/>
</dbReference>
<dbReference type="GO" id="GO:0016779">
    <property type="term" value="F:nucleotidyltransferase activity"/>
    <property type="evidence" value="ECO:0007669"/>
    <property type="project" value="InterPro"/>
</dbReference>
<comment type="caution">
    <text evidence="2">The sequence shown here is derived from an EMBL/GenBank/DDBJ whole genome shotgun (WGS) entry which is preliminary data.</text>
</comment>
<evidence type="ECO:0000259" key="1">
    <source>
        <dbReference type="Pfam" id="PF01909"/>
    </source>
</evidence>
<evidence type="ECO:0000313" key="3">
    <source>
        <dbReference type="Proteomes" id="UP000709672"/>
    </source>
</evidence>
<evidence type="ECO:0000313" key="2">
    <source>
        <dbReference type="EMBL" id="MBI2466102.1"/>
    </source>
</evidence>
<feature type="domain" description="Polymerase nucleotidyl transferase" evidence="1">
    <location>
        <begin position="31"/>
        <end position="81"/>
    </location>
</feature>
<dbReference type="Pfam" id="PF01909">
    <property type="entry name" value="NTP_transf_2"/>
    <property type="match status" value="1"/>
</dbReference>
<dbReference type="InterPro" id="IPR043519">
    <property type="entry name" value="NT_sf"/>
</dbReference>